<evidence type="ECO:0000313" key="2">
    <source>
        <dbReference type="EMBL" id="PMP72500.1"/>
    </source>
</evidence>
<dbReference type="EMBL" id="PNIN01000021">
    <property type="protein sequence ID" value="PMP72500.1"/>
    <property type="molecule type" value="Genomic_DNA"/>
</dbReference>
<dbReference type="Pfam" id="PF07456">
    <property type="entry name" value="Hpre_diP_synt_I"/>
    <property type="match status" value="1"/>
</dbReference>
<dbReference type="AlphaFoldDB" id="A0A2J6WQ54"/>
<evidence type="ECO:0000313" key="3">
    <source>
        <dbReference type="Proteomes" id="UP000242881"/>
    </source>
</evidence>
<dbReference type="Proteomes" id="UP000242881">
    <property type="component" value="Unassembled WGS sequence"/>
</dbReference>
<comment type="caution">
    <text evidence="2">The sequence shown here is derived from an EMBL/GenBank/DDBJ whole genome shotgun (WGS) entry which is preliminary data.</text>
</comment>
<feature type="transmembrane region" description="Helical" evidence="1">
    <location>
        <begin position="141"/>
        <end position="161"/>
    </location>
</feature>
<keyword evidence="1" id="KW-0812">Transmembrane</keyword>
<dbReference type="Gene3D" id="1.10.1760.20">
    <property type="match status" value="1"/>
</dbReference>
<keyword evidence="1" id="KW-1133">Transmembrane helix</keyword>
<name>A0A2J6WQ54_9BACT</name>
<organism evidence="2 3">
    <name type="scientific">Calditerrivibrio nitroreducens</name>
    <dbReference type="NCBI Taxonomy" id="477976"/>
    <lineage>
        <taxon>Bacteria</taxon>
        <taxon>Pseudomonadati</taxon>
        <taxon>Deferribacterota</taxon>
        <taxon>Deferribacteres</taxon>
        <taxon>Deferribacterales</taxon>
        <taxon>Calditerrivibrionaceae</taxon>
    </lineage>
</organism>
<sequence length="165" mass="18229">MMAYPDNTKIISILASISIVLGFLENLFPLPIPFIRLGISNIPIVIGVYLIKELRFLLLLGGIKSLITAIFSTGFIFRLIIAFPSILVAILFMFYYHKATKNYSSAISTSVIGSVVNITMQFIIIKLVIIKHLAFLKILPYFILAAILTGAIVGLISNNILNKRG</sequence>
<evidence type="ECO:0000256" key="1">
    <source>
        <dbReference type="SAM" id="Phobius"/>
    </source>
</evidence>
<keyword evidence="1" id="KW-0472">Membrane</keyword>
<dbReference type="InterPro" id="IPR010898">
    <property type="entry name" value="Hpre_diP_synth_I"/>
</dbReference>
<accession>A0A2J6WQ54</accession>
<feature type="transmembrane region" description="Helical" evidence="1">
    <location>
        <begin position="107"/>
        <end position="129"/>
    </location>
</feature>
<reference evidence="2 3" key="1">
    <citation type="submission" date="2018-01" db="EMBL/GenBank/DDBJ databases">
        <title>Metagenomic assembled genomes from two thermal pools in the Uzon Caldera, Kamchatka, Russia.</title>
        <authorList>
            <person name="Wilkins L."/>
            <person name="Ettinger C."/>
        </authorList>
    </citation>
    <scope>NUCLEOTIDE SEQUENCE [LARGE SCALE GENOMIC DNA]</scope>
    <source>
        <strain evidence="2">ZAV-05</strain>
    </source>
</reference>
<protein>
    <submittedName>
        <fullName evidence="2">Heptaprenyl diphosphate synthase</fullName>
    </submittedName>
</protein>
<feature type="transmembrane region" description="Helical" evidence="1">
    <location>
        <begin position="30"/>
        <end position="51"/>
    </location>
</feature>
<feature type="transmembrane region" description="Helical" evidence="1">
    <location>
        <begin position="7"/>
        <end position="24"/>
    </location>
</feature>
<gene>
    <name evidence="2" type="ORF">C0187_01455</name>
</gene>
<feature type="transmembrane region" description="Helical" evidence="1">
    <location>
        <begin position="63"/>
        <end position="95"/>
    </location>
</feature>
<proteinExistence type="predicted"/>